<dbReference type="AlphaFoldDB" id="A0A0G0H510"/>
<reference evidence="1 2" key="1">
    <citation type="journal article" date="2015" name="Nature">
        <title>rRNA introns, odd ribosomes, and small enigmatic genomes across a large radiation of phyla.</title>
        <authorList>
            <person name="Brown C.T."/>
            <person name="Hug L.A."/>
            <person name="Thomas B.C."/>
            <person name="Sharon I."/>
            <person name="Castelle C.J."/>
            <person name="Singh A."/>
            <person name="Wilkins M.J."/>
            <person name="Williams K.H."/>
            <person name="Banfield J.F."/>
        </authorList>
    </citation>
    <scope>NUCLEOTIDE SEQUENCE [LARGE SCALE GENOMIC DNA]</scope>
</reference>
<comment type="caution">
    <text evidence="1">The sequence shown here is derived from an EMBL/GenBank/DDBJ whole genome shotgun (WGS) entry which is preliminary data.</text>
</comment>
<dbReference type="Proteomes" id="UP000034471">
    <property type="component" value="Unassembled WGS sequence"/>
</dbReference>
<evidence type="ECO:0000313" key="1">
    <source>
        <dbReference type="EMBL" id="KKQ37227.1"/>
    </source>
</evidence>
<name>A0A0G0H510_9BACT</name>
<organism evidence="1 2">
    <name type="scientific">Candidatus Roizmanbacteria bacterium GW2011_GWA2_37_7</name>
    <dbReference type="NCBI Taxonomy" id="1618481"/>
    <lineage>
        <taxon>Bacteria</taxon>
        <taxon>Candidatus Roizmaniibacteriota</taxon>
    </lineage>
</organism>
<dbReference type="EMBL" id="LBTJ01000040">
    <property type="protein sequence ID" value="KKQ37227.1"/>
    <property type="molecule type" value="Genomic_DNA"/>
</dbReference>
<proteinExistence type="predicted"/>
<accession>A0A0G0H510</accession>
<sequence length="70" mass="8131">MAKPIPREIIPNINSLKKTPSENPGFFVVSVMFFQGRKRDFDSAETEKKYGKKIKIFDTASRKLEKCDFM</sequence>
<gene>
    <name evidence="1" type="ORF">US54_C0040G0003</name>
</gene>
<evidence type="ECO:0000313" key="2">
    <source>
        <dbReference type="Proteomes" id="UP000034471"/>
    </source>
</evidence>
<protein>
    <submittedName>
        <fullName evidence="1">Uncharacterized protein</fullName>
    </submittedName>
</protein>